<keyword evidence="7" id="KW-0333">Golgi apparatus</keyword>
<keyword evidence="13" id="KW-0326">Glycosidase</keyword>
<keyword evidence="9" id="KW-0968">Cytoplasmic vesicle</keyword>
<dbReference type="GO" id="GO:0005794">
    <property type="term" value="C:Golgi apparatus"/>
    <property type="evidence" value="ECO:0007669"/>
    <property type="project" value="UniProtKB-SubCell"/>
</dbReference>
<dbReference type="PRINTS" id="PR00747">
    <property type="entry name" value="GLYHDRLASE47"/>
</dbReference>
<evidence type="ECO:0000256" key="5">
    <source>
        <dbReference type="ARBA" id="ARBA00022448"/>
    </source>
</evidence>
<dbReference type="GO" id="GO:0004571">
    <property type="term" value="F:mannosyl-oligosaccharide 1,2-alpha-mannosidase activity"/>
    <property type="evidence" value="ECO:0007669"/>
    <property type="project" value="InterPro"/>
</dbReference>
<keyword evidence="5" id="KW-0813">Transport</keyword>
<feature type="compositionally biased region" description="Polar residues" evidence="14">
    <location>
        <begin position="1277"/>
        <end position="1288"/>
    </location>
</feature>
<dbReference type="InterPro" id="IPR050840">
    <property type="entry name" value="Adaptor_Complx_Large_Subunit"/>
</dbReference>
<dbReference type="InterPro" id="IPR008152">
    <property type="entry name" value="Clathrin_a/b/g-adaptin_app_Ig"/>
</dbReference>
<dbReference type="InterPro" id="IPR036026">
    <property type="entry name" value="Seven-hairpin_glycosidases"/>
</dbReference>
<keyword evidence="8" id="KW-0472">Membrane</keyword>
<evidence type="ECO:0000256" key="10">
    <source>
        <dbReference type="ARBA" id="ARBA00062546"/>
    </source>
</evidence>
<comment type="caution">
    <text evidence="17">The sequence shown here is derived from an EMBL/GenBank/DDBJ whole genome shotgun (WGS) entry which is preliminary data.</text>
</comment>
<evidence type="ECO:0000256" key="7">
    <source>
        <dbReference type="ARBA" id="ARBA00023034"/>
    </source>
</evidence>
<dbReference type="SUPFAM" id="SSF48371">
    <property type="entry name" value="ARM repeat"/>
    <property type="match status" value="1"/>
</dbReference>
<feature type="disulfide bond" evidence="12">
    <location>
        <begin position="404"/>
        <end position="433"/>
    </location>
</feature>
<name>A0A507BE93_9PEZI</name>
<evidence type="ECO:0000256" key="1">
    <source>
        <dbReference type="ARBA" id="ARBA00004156"/>
    </source>
</evidence>
<evidence type="ECO:0000256" key="13">
    <source>
        <dbReference type="RuleBase" id="RU361193"/>
    </source>
</evidence>
<evidence type="ECO:0000313" key="18">
    <source>
        <dbReference type="Proteomes" id="UP000319257"/>
    </source>
</evidence>
<reference evidence="17 18" key="1">
    <citation type="submission" date="2019-06" db="EMBL/GenBank/DDBJ databases">
        <title>Draft genome sequence of the filamentous fungus Phialemoniopsis curvata isolated from diesel fuel.</title>
        <authorList>
            <person name="Varaljay V.A."/>
            <person name="Lyon W.J."/>
            <person name="Crouch A.L."/>
            <person name="Drake C.E."/>
            <person name="Hollomon J.M."/>
            <person name="Nadeau L.J."/>
            <person name="Nunn H.S."/>
            <person name="Stevenson B.S."/>
            <person name="Bojanowski C.L."/>
            <person name="Crookes-Goodson W.J."/>
        </authorList>
    </citation>
    <scope>NUCLEOTIDE SEQUENCE [LARGE SCALE GENOMIC DNA]</scope>
    <source>
        <strain evidence="17 18">D216</strain>
    </source>
</reference>
<dbReference type="Proteomes" id="UP000319257">
    <property type="component" value="Unassembled WGS sequence"/>
</dbReference>
<proteinExistence type="inferred from homology"/>
<feature type="active site" description="Proton donor" evidence="11">
    <location>
        <position position="447"/>
    </location>
</feature>
<dbReference type="GO" id="GO:0030117">
    <property type="term" value="C:membrane coat"/>
    <property type="evidence" value="ECO:0007669"/>
    <property type="project" value="InterPro"/>
</dbReference>
<sequence length="1482" mass="163938">MGPLRRWKPLIAIVALWLLICYFFLADDSLETRETRRPLSQDATHTQPKGGKGGSHDGKVRWRKTAPRYPVESPRSLPRDKPYAEIPRIQKYPVPEESKDARAVRLQRLAAVKESFEHSWAGYKEHAWLRDEVAPLSGEAKDPFGGWAATLVDTLDTLWIMGMKKEFEEAVRAAEGIDFTYTEAKAINVFETTIRYMGGFLAAYELSEKRYAGLLNKAVEVAELLMGAFDTPNHMPISRWDWADYMEGTKQIAPNSVLVAEIGSLCLEFTKLSQLTGDMKYYDIVQRIADEFEKSQHSTKLPGMWPVVADAQKISFTQDSLFTLGGMSDSLYEYFPKQYLILGGTLQQPRKMYEDFIDVAKKHLFRRALNENDTPLLISGEARAYTYSTGGSVQTAAKGQHLTCFTGGMVGLAAKIFDRPDDLDIAAQLTNGCVWSYNITESGVGPEIFTFVPCGQIEDLQTGQRCKYTKEKWHEAVQQHWNPTQGTGPAPEDVILDTIKRHQLPTGMVGVNDPKYILRPEAIESVFMMYRLTGDAAWQDKAWTMFANIERHTRSGIASASLRDVTVENPVQFDSMESFWLAETLKYFYLVFADFDVVDLDRSSWPVTIITAPRRAHELLPDVVAVWSLIAHASPRNHAVKQFIRNVRASKTIADERAVIQKESAVIRASFREESGDHTVRRNNVAKLLYLFTLGERTHFGQIECLKLLASPRFADKRLGHLATSLLLDENQEVLTLVTNSLKNDLSHSNQYVVGLALCTLGNIASVEMSRDLFPEIENLVSTANPYIRRKAALCAMRICRKVPDLQEHFVEKAAQLLSDRNHGVLLCGLTLVTSLCEADEEEGGEEGIVEKFRQFVPVLVRTLKSLASSGYAPEHDVTGITDPFLQVKILHLLRVLARGDSEVTEQINDILAQVATNTDSSKNVGNSILYEAVRTILDIEADSGLRVLGVNILGKFLTNRDNNIRYVALNTLIKVVAIEPNAVQRHRNTILECLRDPDISIRRRALDLSFTLINESNVRVLIRELLAFLEVADNEFKPTMTSQIGIAADKFAPNKRWHIDTMLRVLTLAGNYVKEPIMSSFIRLIATTPELQTYAVQKLYANLKKDITQESLTQAGSWCIGEYGDTLLRGGQYEEEELVQEVKESEVVDLFTTILNSSYATQVSTEYIVTALVKLTTRFSEAAQVDRIRRLLESRQTSLDVEIQQRSVEYSNLFSYSQIRAGVLEKMPPPQIKESSRVLGEATTTKKTNKAANRKSKVVKPSEQDLLFDLMGDSSPAPSATNGTSQNNADLLADILGGSTTSPPPSSSSPGPQQSNVASIMDLFGPGAASASSPAPPAAAMPSSNLDLLSPVSSPPPAQAQQAAPPAAAAAAGHACYNNNGLVVTIATQRNAEGVVQASARFRNVGGGTPLSGVGLQAAVPKSQKLQLQAISSTELGPGQEATQLMRITGATGPLRLRLRIGYSSPSAGQVMDQVNWTEPS</sequence>
<feature type="domain" description="GAE" evidence="16">
    <location>
        <begin position="1370"/>
        <end position="1482"/>
    </location>
</feature>
<dbReference type="InterPro" id="IPR016024">
    <property type="entry name" value="ARM-type_fold"/>
</dbReference>
<evidence type="ECO:0000256" key="4">
    <source>
        <dbReference type="ARBA" id="ARBA00007658"/>
    </source>
</evidence>
<feature type="active site" evidence="11">
    <location>
        <position position="521"/>
    </location>
</feature>
<evidence type="ECO:0000256" key="3">
    <source>
        <dbReference type="ARBA" id="ARBA00006613"/>
    </source>
</evidence>
<dbReference type="SUPFAM" id="SSF49348">
    <property type="entry name" value="Clathrin adaptor appendage domain"/>
    <property type="match status" value="1"/>
</dbReference>
<dbReference type="GO" id="GO:0005829">
    <property type="term" value="C:cytosol"/>
    <property type="evidence" value="ECO:0007669"/>
    <property type="project" value="GOC"/>
</dbReference>
<dbReference type="STRING" id="1093900.A0A507BE93"/>
<feature type="compositionally biased region" description="Basic residues" evidence="14">
    <location>
        <begin position="1248"/>
        <end position="1259"/>
    </location>
</feature>
<feature type="region of interest" description="Disordered" evidence="14">
    <location>
        <begin position="1228"/>
        <end position="1260"/>
    </location>
</feature>
<dbReference type="GO" id="GO:0005509">
    <property type="term" value="F:calcium ion binding"/>
    <property type="evidence" value="ECO:0007669"/>
    <property type="project" value="InterPro"/>
</dbReference>
<dbReference type="EMBL" id="SKBQ01000023">
    <property type="protein sequence ID" value="TPX15108.1"/>
    <property type="molecule type" value="Genomic_DNA"/>
</dbReference>
<dbReference type="EC" id="3.2.1.-" evidence="13"/>
<keyword evidence="18" id="KW-1185">Reference proteome</keyword>
<feature type="active site" description="Proton donor" evidence="11">
    <location>
        <position position="191"/>
    </location>
</feature>
<dbReference type="GO" id="GO:0006886">
    <property type="term" value="P:intracellular protein transport"/>
    <property type="evidence" value="ECO:0007669"/>
    <property type="project" value="InterPro"/>
</dbReference>
<dbReference type="Pfam" id="PF01532">
    <property type="entry name" value="Glyco_hydro_47"/>
    <property type="match status" value="1"/>
</dbReference>
<feature type="chain" id="PRO_5021347737" description="alpha-1,2-Mannosidase" evidence="15">
    <location>
        <begin position="27"/>
        <end position="1482"/>
    </location>
</feature>
<dbReference type="InParanoid" id="A0A507BE93"/>
<dbReference type="Gene3D" id="2.60.40.1230">
    <property type="match status" value="1"/>
</dbReference>
<evidence type="ECO:0000256" key="9">
    <source>
        <dbReference type="ARBA" id="ARBA00023329"/>
    </source>
</evidence>
<gene>
    <name evidence="17" type="ORF">E0L32_004666</name>
</gene>
<dbReference type="FunFam" id="1.25.10.10:FF:000030">
    <property type="entry name" value="AP-1 complex subunit gamma"/>
    <property type="match status" value="1"/>
</dbReference>
<dbReference type="PROSITE" id="PS50180">
    <property type="entry name" value="GAE"/>
    <property type="match status" value="1"/>
</dbReference>
<dbReference type="GO" id="GO:0005975">
    <property type="term" value="P:carbohydrate metabolic process"/>
    <property type="evidence" value="ECO:0007669"/>
    <property type="project" value="InterPro"/>
</dbReference>
<evidence type="ECO:0000256" key="6">
    <source>
        <dbReference type="ARBA" id="ARBA00022927"/>
    </source>
</evidence>
<dbReference type="GO" id="GO:0016192">
    <property type="term" value="P:vesicle-mediated transport"/>
    <property type="evidence" value="ECO:0007669"/>
    <property type="project" value="InterPro"/>
</dbReference>
<dbReference type="Pfam" id="PF02883">
    <property type="entry name" value="Alpha_adaptinC2"/>
    <property type="match status" value="1"/>
</dbReference>
<comment type="similarity">
    <text evidence="3">Belongs to the adaptor complexes large subunit family.</text>
</comment>
<dbReference type="SUPFAM" id="SSF48225">
    <property type="entry name" value="Seven-hairpin glycosidases"/>
    <property type="match status" value="1"/>
</dbReference>
<feature type="region of interest" description="Disordered" evidence="14">
    <location>
        <begin position="1269"/>
        <end position="1288"/>
    </location>
</feature>
<dbReference type="InterPro" id="IPR001382">
    <property type="entry name" value="Glyco_hydro_47"/>
</dbReference>
<accession>A0A507BE93</accession>
<feature type="region of interest" description="Disordered" evidence="14">
    <location>
        <begin position="1295"/>
        <end position="1367"/>
    </location>
</feature>
<dbReference type="Gene3D" id="1.25.10.10">
    <property type="entry name" value="Leucine-rich Repeat Variant"/>
    <property type="match status" value="1"/>
</dbReference>
<dbReference type="FunCoup" id="A0A507BE93">
    <property type="interactions" value="639"/>
</dbReference>
<dbReference type="InterPro" id="IPR002553">
    <property type="entry name" value="Clathrin/coatomer_adapt-like_N"/>
</dbReference>
<evidence type="ECO:0000256" key="8">
    <source>
        <dbReference type="ARBA" id="ARBA00023136"/>
    </source>
</evidence>
<dbReference type="UniPathway" id="UPA00378"/>
<dbReference type="GeneID" id="41972113"/>
<feature type="region of interest" description="Disordered" evidence="14">
    <location>
        <begin position="35"/>
        <end position="80"/>
    </location>
</feature>
<evidence type="ECO:0000256" key="14">
    <source>
        <dbReference type="SAM" id="MobiDB-lite"/>
    </source>
</evidence>
<feature type="active site" evidence="11">
    <location>
        <position position="329"/>
    </location>
</feature>
<dbReference type="InterPro" id="IPR008153">
    <property type="entry name" value="GAE_dom"/>
</dbReference>
<dbReference type="FunFam" id="1.50.10.10:FF:000037">
    <property type="entry name" value="alpha-1,2-Mannosidase"/>
    <property type="match status" value="1"/>
</dbReference>
<comment type="subunit">
    <text evidence="10">Adaptor protein complex 1 (AP-1) is a heterotetramer composed of two large adaptins (gamma-type subunit APL4 and beta-type subunit APL2), a medium adaptin (mu-type subunit APM1) and a small adaptin (sigma-type subunit APS1). AP-1 interacts with clathrin.</text>
</comment>
<dbReference type="PANTHER" id="PTHR22780">
    <property type="entry name" value="ADAPTIN, ALPHA/GAMMA/EPSILON"/>
    <property type="match status" value="1"/>
</dbReference>
<protein>
    <recommendedName>
        <fullName evidence="13">alpha-1,2-Mannosidase</fullName>
        <ecNumber evidence="13">3.2.1.-</ecNumber>
    </recommendedName>
</protein>
<dbReference type="InterPro" id="IPR012341">
    <property type="entry name" value="6hp_glycosidase-like_sf"/>
</dbReference>
<evidence type="ECO:0000256" key="12">
    <source>
        <dbReference type="PIRSR" id="PIRSR601382-3"/>
    </source>
</evidence>
<dbReference type="InterPro" id="IPR013041">
    <property type="entry name" value="Clathrin_app_Ig-like_sf"/>
</dbReference>
<comment type="similarity">
    <text evidence="4 13">Belongs to the glycosyl hydrolase 47 family.</text>
</comment>
<dbReference type="SMART" id="SM00809">
    <property type="entry name" value="Alpha_adaptinC2"/>
    <property type="match status" value="1"/>
</dbReference>
<dbReference type="GO" id="GO:0016482">
    <property type="term" value="P:cytosolic transport"/>
    <property type="evidence" value="ECO:0007669"/>
    <property type="project" value="UniProtKB-ARBA"/>
</dbReference>
<feature type="signal peptide" evidence="15">
    <location>
        <begin position="1"/>
        <end position="26"/>
    </location>
</feature>
<dbReference type="GO" id="GO:0030659">
    <property type="term" value="C:cytoplasmic vesicle membrane"/>
    <property type="evidence" value="ECO:0007669"/>
    <property type="project" value="UniProtKB-SubCell"/>
</dbReference>
<evidence type="ECO:0000259" key="16">
    <source>
        <dbReference type="PROSITE" id="PS50180"/>
    </source>
</evidence>
<evidence type="ECO:0000313" key="17">
    <source>
        <dbReference type="EMBL" id="TPX15108.1"/>
    </source>
</evidence>
<keyword evidence="13" id="KW-0378">Hydrolase</keyword>
<keyword evidence="12" id="KW-1015">Disulfide bond</keyword>
<dbReference type="GO" id="GO:0036503">
    <property type="term" value="P:ERAD pathway"/>
    <property type="evidence" value="ECO:0007669"/>
    <property type="project" value="UniProtKB-ARBA"/>
</dbReference>
<dbReference type="Gene3D" id="1.50.10.10">
    <property type="match status" value="1"/>
</dbReference>
<organism evidence="17 18">
    <name type="scientific">Thyridium curvatum</name>
    <dbReference type="NCBI Taxonomy" id="1093900"/>
    <lineage>
        <taxon>Eukaryota</taxon>
        <taxon>Fungi</taxon>
        <taxon>Dikarya</taxon>
        <taxon>Ascomycota</taxon>
        <taxon>Pezizomycotina</taxon>
        <taxon>Sordariomycetes</taxon>
        <taxon>Sordariomycetidae</taxon>
        <taxon>Thyridiales</taxon>
        <taxon>Thyridiaceae</taxon>
        <taxon>Thyridium</taxon>
    </lineage>
</organism>
<dbReference type="InterPro" id="IPR011989">
    <property type="entry name" value="ARM-like"/>
</dbReference>
<evidence type="ECO:0000256" key="15">
    <source>
        <dbReference type="SAM" id="SignalP"/>
    </source>
</evidence>
<evidence type="ECO:0000256" key="11">
    <source>
        <dbReference type="PIRSR" id="PIRSR601382-1"/>
    </source>
</evidence>
<dbReference type="RefSeq" id="XP_030996819.1">
    <property type="nucleotide sequence ID" value="XM_031139101.1"/>
</dbReference>
<keyword evidence="6" id="KW-0653">Protein transport</keyword>
<dbReference type="Pfam" id="PF01602">
    <property type="entry name" value="Adaptin_N"/>
    <property type="match status" value="1"/>
</dbReference>
<dbReference type="OrthoDB" id="28053at2759"/>
<evidence type="ECO:0000256" key="2">
    <source>
        <dbReference type="ARBA" id="ARBA00004555"/>
    </source>
</evidence>
<comment type="subcellular location">
    <subcellularLocation>
        <location evidence="1">Cytoplasmic vesicle membrane</location>
    </subcellularLocation>
    <subcellularLocation>
        <location evidence="2">Golgi apparatus</location>
    </subcellularLocation>
</comment>
<keyword evidence="15" id="KW-0732">Signal</keyword>